<dbReference type="Proteomes" id="UP000663881">
    <property type="component" value="Unassembled WGS sequence"/>
</dbReference>
<organism evidence="2 3">
    <name type="scientific">Adineta steineri</name>
    <dbReference type="NCBI Taxonomy" id="433720"/>
    <lineage>
        <taxon>Eukaryota</taxon>
        <taxon>Metazoa</taxon>
        <taxon>Spiralia</taxon>
        <taxon>Gnathifera</taxon>
        <taxon>Rotifera</taxon>
        <taxon>Eurotatoria</taxon>
        <taxon>Bdelloidea</taxon>
        <taxon>Adinetida</taxon>
        <taxon>Adinetidae</taxon>
        <taxon>Adineta</taxon>
    </lineage>
</organism>
<evidence type="ECO:0000313" key="2">
    <source>
        <dbReference type="EMBL" id="CAF4387311.1"/>
    </source>
</evidence>
<dbReference type="AlphaFoldDB" id="A0A820N9W9"/>
<feature type="compositionally biased region" description="Polar residues" evidence="1">
    <location>
        <begin position="1"/>
        <end position="26"/>
    </location>
</feature>
<feature type="non-terminal residue" evidence="2">
    <location>
        <position position="1"/>
    </location>
</feature>
<comment type="caution">
    <text evidence="2">The sequence shown here is derived from an EMBL/GenBank/DDBJ whole genome shotgun (WGS) entry which is preliminary data.</text>
</comment>
<accession>A0A820N9W9</accession>
<feature type="region of interest" description="Disordered" evidence="1">
    <location>
        <begin position="1"/>
        <end position="32"/>
    </location>
</feature>
<evidence type="ECO:0000313" key="3">
    <source>
        <dbReference type="Proteomes" id="UP000663881"/>
    </source>
</evidence>
<evidence type="ECO:0000256" key="1">
    <source>
        <dbReference type="SAM" id="MobiDB-lite"/>
    </source>
</evidence>
<sequence length="32" mass="3693">SIQQLFDNHSRQSSPIVESDYDNTTIVEDPEK</sequence>
<reference evidence="2" key="1">
    <citation type="submission" date="2021-02" db="EMBL/GenBank/DDBJ databases">
        <authorList>
            <person name="Nowell W R."/>
        </authorList>
    </citation>
    <scope>NUCLEOTIDE SEQUENCE</scope>
</reference>
<protein>
    <submittedName>
        <fullName evidence="2">Uncharacterized protein</fullName>
    </submittedName>
</protein>
<gene>
    <name evidence="2" type="ORF">OKA104_LOCUS50685</name>
</gene>
<name>A0A820N9W9_9BILA</name>
<proteinExistence type="predicted"/>
<dbReference type="EMBL" id="CAJOAY010025956">
    <property type="protein sequence ID" value="CAF4387311.1"/>
    <property type="molecule type" value="Genomic_DNA"/>
</dbReference>